<gene>
    <name evidence="1" type="ORF">H9705_09555</name>
</gene>
<proteinExistence type="predicted"/>
<reference evidence="1" key="1">
    <citation type="journal article" date="2021" name="PeerJ">
        <title>Extensive microbial diversity within the chicken gut microbiome revealed by metagenomics and culture.</title>
        <authorList>
            <person name="Gilroy R."/>
            <person name="Ravi A."/>
            <person name="Getino M."/>
            <person name="Pursley I."/>
            <person name="Horton D.L."/>
            <person name="Alikhan N.F."/>
            <person name="Baker D."/>
            <person name="Gharbi K."/>
            <person name="Hall N."/>
            <person name="Watson M."/>
            <person name="Adriaenssens E.M."/>
            <person name="Foster-Nyarko E."/>
            <person name="Jarju S."/>
            <person name="Secka A."/>
            <person name="Antonio M."/>
            <person name="Oren A."/>
            <person name="Chaudhuri R.R."/>
            <person name="La Ragione R."/>
            <person name="Hildebrand F."/>
            <person name="Pallen M.J."/>
        </authorList>
    </citation>
    <scope>NUCLEOTIDE SEQUENCE</scope>
    <source>
        <strain evidence="1">CHK185-5351</strain>
    </source>
</reference>
<organism evidence="1 2">
    <name type="scientific">Candidatus Fusicatenibacter intestinigallinarum</name>
    <dbReference type="NCBI Taxonomy" id="2838598"/>
    <lineage>
        <taxon>Bacteria</taxon>
        <taxon>Bacillati</taxon>
        <taxon>Bacillota</taxon>
        <taxon>Clostridia</taxon>
        <taxon>Lachnospirales</taxon>
        <taxon>Lachnospiraceae</taxon>
        <taxon>Fusicatenibacter</taxon>
    </lineage>
</organism>
<sequence length="74" mass="9057">MKIIKYPARIRGEDYTAEVRFCQCEYDMVMIQTDLYRGLRKMGQKPEFTFRKRVPIETYIREAEGEMKLWEECH</sequence>
<evidence type="ECO:0000313" key="1">
    <source>
        <dbReference type="EMBL" id="HJC16043.1"/>
    </source>
</evidence>
<dbReference type="EMBL" id="DWWU01000039">
    <property type="protein sequence ID" value="HJC16043.1"/>
    <property type="molecule type" value="Genomic_DNA"/>
</dbReference>
<dbReference type="Proteomes" id="UP000823849">
    <property type="component" value="Unassembled WGS sequence"/>
</dbReference>
<dbReference type="AlphaFoldDB" id="A0A9D2NAA0"/>
<accession>A0A9D2NAA0</accession>
<reference evidence="1" key="2">
    <citation type="submission" date="2021-04" db="EMBL/GenBank/DDBJ databases">
        <authorList>
            <person name="Gilroy R."/>
        </authorList>
    </citation>
    <scope>NUCLEOTIDE SEQUENCE</scope>
    <source>
        <strain evidence="1">CHK185-5351</strain>
    </source>
</reference>
<name>A0A9D2NAA0_9FIRM</name>
<evidence type="ECO:0000313" key="2">
    <source>
        <dbReference type="Proteomes" id="UP000823849"/>
    </source>
</evidence>
<comment type="caution">
    <text evidence="1">The sequence shown here is derived from an EMBL/GenBank/DDBJ whole genome shotgun (WGS) entry which is preliminary data.</text>
</comment>
<protein>
    <submittedName>
        <fullName evidence="1">Uncharacterized protein</fullName>
    </submittedName>
</protein>